<dbReference type="Proteomes" id="UP000448292">
    <property type="component" value="Unassembled WGS sequence"/>
</dbReference>
<organism evidence="1 2">
    <name type="scientific">Oceanidesulfovibrio indonesiensis</name>
    <dbReference type="NCBI Taxonomy" id="54767"/>
    <lineage>
        <taxon>Bacteria</taxon>
        <taxon>Pseudomonadati</taxon>
        <taxon>Thermodesulfobacteriota</taxon>
        <taxon>Desulfovibrionia</taxon>
        <taxon>Desulfovibrionales</taxon>
        <taxon>Desulfovibrionaceae</taxon>
        <taxon>Oceanidesulfovibrio</taxon>
    </lineage>
</organism>
<name>A0A7M3MD14_9BACT</name>
<evidence type="ECO:0000313" key="2">
    <source>
        <dbReference type="Proteomes" id="UP000448292"/>
    </source>
</evidence>
<reference evidence="1 2" key="1">
    <citation type="submission" date="2018-06" db="EMBL/GenBank/DDBJ databases">
        <title>Complete genome of Desulfovibrio indonesiensis P37SLT.</title>
        <authorList>
            <person name="Crispim J.S."/>
            <person name="Vidigal P.M.P."/>
            <person name="Silva L.C.F."/>
            <person name="Laguardia C.N."/>
            <person name="Araujo L.C."/>
            <person name="Dias R.S."/>
            <person name="Sousa M.P."/>
            <person name="Paula S.O."/>
            <person name="Silva C."/>
        </authorList>
    </citation>
    <scope>NUCLEOTIDE SEQUENCE [LARGE SCALE GENOMIC DNA]</scope>
    <source>
        <strain evidence="1 2">P37SLT</strain>
    </source>
</reference>
<dbReference type="AlphaFoldDB" id="A0A7M3MD14"/>
<sequence length="248" mass="26639">MLLIGVDCAADPRNVGVSFGTLADNAVCVERVFSGRNRDSIIDNIGSAIRANAGPALLCLDAPLGWPHALGNELATHTAGAPLKATADQLFARETDRFVRQVLGKRPLEVGANFIARTARAALGLLESIREVADQPIPLGWEPLRKNDGCAALETYPAAVLACRGLTLPGYKKDRAKREQVLASLSAELHISDDLRAAALSTEHALDAVLCLVAGMDFQHGLTLAPTPELQEAAKKEGWIWVRRKCEY</sequence>
<proteinExistence type="predicted"/>
<dbReference type="OrthoDB" id="5464796at2"/>
<comment type="caution">
    <text evidence="1">The sequence shown here is derived from an EMBL/GenBank/DDBJ whole genome shotgun (WGS) entry which is preliminary data.</text>
</comment>
<accession>A0A7M3MD14</accession>
<dbReference type="RefSeq" id="WP_144303754.1">
    <property type="nucleotide sequence ID" value="NZ_QMIE01000013.1"/>
</dbReference>
<dbReference type="InterPro" id="IPR007362">
    <property type="entry name" value="DUF429"/>
</dbReference>
<dbReference type="Pfam" id="PF04250">
    <property type="entry name" value="DUF429"/>
    <property type="match status" value="1"/>
</dbReference>
<evidence type="ECO:0000313" key="1">
    <source>
        <dbReference type="EMBL" id="TVM15975.1"/>
    </source>
</evidence>
<protein>
    <submittedName>
        <fullName evidence="1">DUF429 domain-containing protein</fullName>
    </submittedName>
</protein>
<dbReference type="EMBL" id="QMIE01000013">
    <property type="protein sequence ID" value="TVM15975.1"/>
    <property type="molecule type" value="Genomic_DNA"/>
</dbReference>
<gene>
    <name evidence="1" type="ORF">DPQ33_13480</name>
</gene>
<keyword evidence="2" id="KW-1185">Reference proteome</keyword>